<feature type="compositionally biased region" description="Basic residues" evidence="1">
    <location>
        <begin position="96"/>
        <end position="107"/>
    </location>
</feature>
<keyword evidence="3" id="KW-1185">Reference proteome</keyword>
<proteinExistence type="predicted"/>
<gene>
    <name evidence="2" type="ORF">R2G56_04960</name>
</gene>
<comment type="caution">
    <text evidence="2">The sequence shown here is derived from an EMBL/GenBank/DDBJ whole genome shotgun (WGS) entry which is preliminary data.</text>
</comment>
<dbReference type="RefSeq" id="WP_317560616.1">
    <property type="nucleotide sequence ID" value="NZ_JAWLIP010000001.1"/>
</dbReference>
<reference evidence="2 3" key="1">
    <citation type="submission" date="2023-10" db="EMBL/GenBank/DDBJ databases">
        <authorList>
            <person name="Venkata Ramana C."/>
            <person name="Sasikala C."/>
            <person name="Dhurka M."/>
        </authorList>
    </citation>
    <scope>NUCLEOTIDE SEQUENCE [LARGE SCALE GENOMIC DNA]</scope>
    <source>
        <strain evidence="2 3">KCTC 32151</strain>
    </source>
</reference>
<sequence length="107" mass="12046">MKGAYRGRMSVDELFQALFQDRSFFEEHGITHLRSASLYFTPCDEHGNDVHISDRMGRTVEGYETAGCYQSAADGFDKADGLEPRTVSVKTSSRARGGKKDRRRPKP</sequence>
<name>A0ABU4AHA2_9HYPH</name>
<evidence type="ECO:0000256" key="1">
    <source>
        <dbReference type="SAM" id="MobiDB-lite"/>
    </source>
</evidence>
<accession>A0ABU4AHA2</accession>
<protein>
    <submittedName>
        <fullName evidence="2">Uncharacterized protein</fullName>
    </submittedName>
</protein>
<feature type="region of interest" description="Disordered" evidence="1">
    <location>
        <begin position="74"/>
        <end position="107"/>
    </location>
</feature>
<organism evidence="2 3">
    <name type="scientific">Nitratireductor aquimarinus</name>
    <dbReference type="NCBI Taxonomy" id="889300"/>
    <lineage>
        <taxon>Bacteria</taxon>
        <taxon>Pseudomonadati</taxon>
        <taxon>Pseudomonadota</taxon>
        <taxon>Alphaproteobacteria</taxon>
        <taxon>Hyphomicrobiales</taxon>
        <taxon>Phyllobacteriaceae</taxon>
        <taxon>Nitratireductor</taxon>
    </lineage>
</organism>
<dbReference type="EMBL" id="JAWLIP010000001">
    <property type="protein sequence ID" value="MDV6225629.1"/>
    <property type="molecule type" value="Genomic_DNA"/>
</dbReference>
<dbReference type="Proteomes" id="UP001185659">
    <property type="component" value="Unassembled WGS sequence"/>
</dbReference>
<evidence type="ECO:0000313" key="2">
    <source>
        <dbReference type="EMBL" id="MDV6225629.1"/>
    </source>
</evidence>
<evidence type="ECO:0000313" key="3">
    <source>
        <dbReference type="Proteomes" id="UP001185659"/>
    </source>
</evidence>